<evidence type="ECO:0000313" key="2">
    <source>
        <dbReference type="EMBL" id="TXD32017.1"/>
    </source>
</evidence>
<proteinExistence type="predicted"/>
<organism evidence="2 3">
    <name type="scientific">Lujinxingia vulgaris</name>
    <dbReference type="NCBI Taxonomy" id="2600176"/>
    <lineage>
        <taxon>Bacteria</taxon>
        <taxon>Deltaproteobacteria</taxon>
        <taxon>Bradymonadales</taxon>
        <taxon>Lujinxingiaceae</taxon>
        <taxon>Lujinxingia</taxon>
    </lineage>
</organism>
<sequence length="104" mass="11738">MKMMTWMKAGLIGLVTASAVGCAGQTTLRDATFTHWHDDQTLIVVYERQQSKGIISPTTTRSTHVRVCKVQETNELLCRDQLRLANMLNPHLREGEDLSDPWSP</sequence>
<protein>
    <recommendedName>
        <fullName evidence="4">Lipoprotein</fullName>
    </recommendedName>
</protein>
<reference evidence="2 3" key="1">
    <citation type="submission" date="2019-08" db="EMBL/GenBank/DDBJ databases">
        <title>Bradymonadales sp. TMQ2.</title>
        <authorList>
            <person name="Liang Q."/>
        </authorList>
    </citation>
    <scope>NUCLEOTIDE SEQUENCE [LARGE SCALE GENOMIC DNA]</scope>
    <source>
        <strain evidence="2 3">TMQ2</strain>
    </source>
</reference>
<feature type="signal peptide" evidence="1">
    <location>
        <begin position="1"/>
        <end position="23"/>
    </location>
</feature>
<evidence type="ECO:0000256" key="1">
    <source>
        <dbReference type="SAM" id="SignalP"/>
    </source>
</evidence>
<evidence type="ECO:0008006" key="4">
    <source>
        <dbReference type="Google" id="ProtNLM"/>
    </source>
</evidence>
<dbReference type="Proteomes" id="UP000321046">
    <property type="component" value="Unassembled WGS sequence"/>
</dbReference>
<dbReference type="RefSeq" id="WP_146976916.1">
    <property type="nucleotide sequence ID" value="NZ_VOSL01000141.1"/>
</dbReference>
<dbReference type="PROSITE" id="PS51257">
    <property type="entry name" value="PROKAR_LIPOPROTEIN"/>
    <property type="match status" value="1"/>
</dbReference>
<feature type="chain" id="PRO_5022986613" description="Lipoprotein" evidence="1">
    <location>
        <begin position="24"/>
        <end position="104"/>
    </location>
</feature>
<dbReference type="EMBL" id="VOSL01000141">
    <property type="protein sequence ID" value="TXD32017.1"/>
    <property type="molecule type" value="Genomic_DNA"/>
</dbReference>
<name>A0A5C6WZZ8_9DELT</name>
<comment type="caution">
    <text evidence="2">The sequence shown here is derived from an EMBL/GenBank/DDBJ whole genome shotgun (WGS) entry which is preliminary data.</text>
</comment>
<keyword evidence="1" id="KW-0732">Signal</keyword>
<gene>
    <name evidence="2" type="ORF">FRC96_19130</name>
</gene>
<dbReference type="AlphaFoldDB" id="A0A5C6WZZ8"/>
<dbReference type="OrthoDB" id="5514126at2"/>
<evidence type="ECO:0000313" key="3">
    <source>
        <dbReference type="Proteomes" id="UP000321046"/>
    </source>
</evidence>
<accession>A0A5C6WZZ8</accession>